<evidence type="ECO:0000313" key="3">
    <source>
        <dbReference type="Proteomes" id="UP000297910"/>
    </source>
</evidence>
<dbReference type="AlphaFoldDB" id="A0A4Z1FE75"/>
<feature type="region of interest" description="Disordered" evidence="1">
    <location>
        <begin position="1"/>
        <end position="20"/>
    </location>
</feature>
<evidence type="ECO:0000313" key="2">
    <source>
        <dbReference type="EMBL" id="TGO22765.1"/>
    </source>
</evidence>
<name>A0A4Z1FE75_9HELO</name>
<feature type="compositionally biased region" description="Basic and acidic residues" evidence="1">
    <location>
        <begin position="1"/>
        <end position="15"/>
    </location>
</feature>
<sequence length="153" mass="17527">MPENKDSSHEEEPIFRGRNPPRAWMTASEFIDMNDGKLLEHYLRTNNSTALQKIRPRLSGEGKVTTAMIVDDLGSSIDFLQAPRENSSLCISCRNYLPLLYFKLICRGDTWCANCLRAFIRRESLTTTGACQHDSECGGNKRKHWCFEKPKKL</sequence>
<organism evidence="2 3">
    <name type="scientific">Botrytis paeoniae</name>
    <dbReference type="NCBI Taxonomy" id="278948"/>
    <lineage>
        <taxon>Eukaryota</taxon>
        <taxon>Fungi</taxon>
        <taxon>Dikarya</taxon>
        <taxon>Ascomycota</taxon>
        <taxon>Pezizomycotina</taxon>
        <taxon>Leotiomycetes</taxon>
        <taxon>Helotiales</taxon>
        <taxon>Sclerotiniaceae</taxon>
        <taxon>Botrytis</taxon>
    </lineage>
</organism>
<dbReference type="Proteomes" id="UP000297910">
    <property type="component" value="Unassembled WGS sequence"/>
</dbReference>
<comment type="caution">
    <text evidence="2">The sequence shown here is derived from an EMBL/GenBank/DDBJ whole genome shotgun (WGS) entry which is preliminary data.</text>
</comment>
<reference evidence="2 3" key="1">
    <citation type="submission" date="2017-12" db="EMBL/GenBank/DDBJ databases">
        <title>Comparative genomics of Botrytis spp.</title>
        <authorList>
            <person name="Valero-Jimenez C.A."/>
            <person name="Tapia P."/>
            <person name="Veloso J."/>
            <person name="Silva-Moreno E."/>
            <person name="Staats M."/>
            <person name="Valdes J.H."/>
            <person name="Van Kan J.A.L."/>
        </authorList>
    </citation>
    <scope>NUCLEOTIDE SEQUENCE [LARGE SCALE GENOMIC DNA]</scope>
    <source>
        <strain evidence="2 3">Bp0003</strain>
    </source>
</reference>
<keyword evidence="3" id="KW-1185">Reference proteome</keyword>
<accession>A0A4Z1FE75</accession>
<gene>
    <name evidence="2" type="ORF">BPAE_0155g00030</name>
</gene>
<dbReference type="EMBL" id="PQXI01000155">
    <property type="protein sequence ID" value="TGO22765.1"/>
    <property type="molecule type" value="Genomic_DNA"/>
</dbReference>
<proteinExistence type="predicted"/>
<protein>
    <submittedName>
        <fullName evidence="2">Uncharacterized protein</fullName>
    </submittedName>
</protein>
<evidence type="ECO:0000256" key="1">
    <source>
        <dbReference type="SAM" id="MobiDB-lite"/>
    </source>
</evidence>